<reference evidence="2 3" key="1">
    <citation type="submission" date="2007-06" db="EMBL/GenBank/DDBJ databases">
        <authorList>
            <person name="Shimkets L."/>
            <person name="Ferriera S."/>
            <person name="Johnson J."/>
            <person name="Kravitz S."/>
            <person name="Beeson K."/>
            <person name="Sutton G."/>
            <person name="Rogers Y.-H."/>
            <person name="Friedman R."/>
            <person name="Frazier M."/>
            <person name="Venter J.C."/>
        </authorList>
    </citation>
    <scope>NUCLEOTIDE SEQUENCE [LARGE SCALE GENOMIC DNA]</scope>
    <source>
        <strain evidence="2 3">SIR-1</strain>
    </source>
</reference>
<evidence type="ECO:0000256" key="1">
    <source>
        <dbReference type="SAM" id="SignalP"/>
    </source>
</evidence>
<feature type="chain" id="PRO_5002695214" description="Lipoprotein" evidence="1">
    <location>
        <begin position="28"/>
        <end position="116"/>
    </location>
</feature>
<dbReference type="EMBL" id="ABCS01000033">
    <property type="protein sequence ID" value="EDM78228.1"/>
    <property type="molecule type" value="Genomic_DNA"/>
</dbReference>
<dbReference type="STRING" id="391625.PPSIR1_08586"/>
<evidence type="ECO:0008006" key="4">
    <source>
        <dbReference type="Google" id="ProtNLM"/>
    </source>
</evidence>
<dbReference type="PROSITE" id="PS51257">
    <property type="entry name" value="PROKAR_LIPOPROTEIN"/>
    <property type="match status" value="1"/>
</dbReference>
<name>A6G794_9BACT</name>
<feature type="signal peptide" evidence="1">
    <location>
        <begin position="1"/>
        <end position="27"/>
    </location>
</feature>
<accession>A6G794</accession>
<sequence>MKPEMTAPFARLLALASVVALPLLTTACDFSVHGVGSTPSLSSSDLANPSGSVGTALVLDDSPHAATGGGGGGGLWGDKGYADVCAGLPPAQEKECRARLDNGPGPIRFTLMAPSN</sequence>
<gene>
    <name evidence="2" type="ORF">PPSIR1_08586</name>
</gene>
<evidence type="ECO:0000313" key="3">
    <source>
        <dbReference type="Proteomes" id="UP000005801"/>
    </source>
</evidence>
<organism evidence="2 3">
    <name type="scientific">Plesiocystis pacifica SIR-1</name>
    <dbReference type="NCBI Taxonomy" id="391625"/>
    <lineage>
        <taxon>Bacteria</taxon>
        <taxon>Pseudomonadati</taxon>
        <taxon>Myxococcota</taxon>
        <taxon>Polyangia</taxon>
        <taxon>Nannocystales</taxon>
        <taxon>Nannocystaceae</taxon>
        <taxon>Plesiocystis</taxon>
    </lineage>
</organism>
<protein>
    <recommendedName>
        <fullName evidence="4">Lipoprotein</fullName>
    </recommendedName>
</protein>
<dbReference type="AlphaFoldDB" id="A6G794"/>
<keyword evidence="3" id="KW-1185">Reference proteome</keyword>
<evidence type="ECO:0000313" key="2">
    <source>
        <dbReference type="EMBL" id="EDM78228.1"/>
    </source>
</evidence>
<comment type="caution">
    <text evidence="2">The sequence shown here is derived from an EMBL/GenBank/DDBJ whole genome shotgun (WGS) entry which is preliminary data.</text>
</comment>
<keyword evidence="1" id="KW-0732">Signal</keyword>
<proteinExistence type="predicted"/>
<dbReference type="RefSeq" id="WP_006972589.1">
    <property type="nucleotide sequence ID" value="NZ_ABCS01000033.1"/>
</dbReference>
<dbReference type="Proteomes" id="UP000005801">
    <property type="component" value="Unassembled WGS sequence"/>
</dbReference>